<sequence length="228" mass="24036">MSTSLNRSAPTDSEPFESGPVESGPVESDPTGARVRRMPRRVGVLVIATVVVVTTAVAWFASRDQVVPYTDPQSTGLLTLCDESGKPVTEGRVDDTPFAPIVVGATPLDGRIPGDLVANATLYGYQPREAIEPLEFSGSPIGGPVPFVDHERPATRVVPDAWSIANFVEVFPADLDGYVQLRLITSVSGFGANTTSYDTADIKVDGESWHVVRGGHADCTGAAALLGD</sequence>
<evidence type="ECO:0000313" key="4">
    <source>
        <dbReference type="Proteomes" id="UP000307768"/>
    </source>
</evidence>
<dbReference type="EMBL" id="VDFQ02000002">
    <property type="protein sequence ID" value="KAA1423916.1"/>
    <property type="molecule type" value="Genomic_DNA"/>
</dbReference>
<dbReference type="RefSeq" id="WP_149769435.1">
    <property type="nucleotide sequence ID" value="NZ_VDFQ02000002.1"/>
</dbReference>
<feature type="region of interest" description="Disordered" evidence="1">
    <location>
        <begin position="1"/>
        <end position="34"/>
    </location>
</feature>
<dbReference type="AlphaFoldDB" id="A0A5Q6S0M9"/>
<proteinExistence type="predicted"/>
<dbReference type="OrthoDB" id="3783565at2"/>
<evidence type="ECO:0000256" key="1">
    <source>
        <dbReference type="SAM" id="MobiDB-lite"/>
    </source>
</evidence>
<comment type="caution">
    <text evidence="3">The sequence shown here is derived from an EMBL/GenBank/DDBJ whole genome shotgun (WGS) entry which is preliminary data.</text>
</comment>
<organism evidence="3 4">
    <name type="scientific">Mumia zhuanghuii</name>
    <dbReference type="NCBI Taxonomy" id="2585211"/>
    <lineage>
        <taxon>Bacteria</taxon>
        <taxon>Bacillati</taxon>
        <taxon>Actinomycetota</taxon>
        <taxon>Actinomycetes</taxon>
        <taxon>Propionibacteriales</taxon>
        <taxon>Nocardioidaceae</taxon>
        <taxon>Mumia</taxon>
    </lineage>
</organism>
<name>A0A5Q6S0M9_9ACTN</name>
<gene>
    <name evidence="3" type="ORF">FE697_010210</name>
</gene>
<keyword evidence="2" id="KW-0812">Transmembrane</keyword>
<feature type="compositionally biased region" description="Polar residues" evidence="1">
    <location>
        <begin position="1"/>
        <end position="11"/>
    </location>
</feature>
<reference evidence="3 4" key="1">
    <citation type="submission" date="2019-09" db="EMBL/GenBank/DDBJ databases">
        <title>Mumia zhuanghuii sp. nov. isolated from the intestinal contents of plateau pika (Ochotona curzoniae) in the Qinghai-Tibet plateau of China.</title>
        <authorList>
            <person name="Tian Z."/>
        </authorList>
    </citation>
    <scope>NUCLEOTIDE SEQUENCE [LARGE SCALE GENOMIC DNA]</scope>
    <source>
        <strain evidence="4">350</strain>
    </source>
</reference>
<accession>A0A5Q6S0M9</accession>
<feature type="transmembrane region" description="Helical" evidence="2">
    <location>
        <begin position="42"/>
        <end position="61"/>
    </location>
</feature>
<dbReference type="Proteomes" id="UP000307768">
    <property type="component" value="Unassembled WGS sequence"/>
</dbReference>
<keyword evidence="2" id="KW-1133">Transmembrane helix</keyword>
<keyword evidence="2" id="KW-0472">Membrane</keyword>
<evidence type="ECO:0000313" key="3">
    <source>
        <dbReference type="EMBL" id="KAA1423916.1"/>
    </source>
</evidence>
<evidence type="ECO:0000256" key="2">
    <source>
        <dbReference type="SAM" id="Phobius"/>
    </source>
</evidence>
<protein>
    <submittedName>
        <fullName evidence="3">Uncharacterized protein</fullName>
    </submittedName>
</protein>